<dbReference type="GO" id="GO:0006511">
    <property type="term" value="P:ubiquitin-dependent protein catabolic process"/>
    <property type="evidence" value="ECO:0007669"/>
    <property type="project" value="UniProtKB-ARBA"/>
</dbReference>
<dbReference type="OrthoDB" id="2095648at2759"/>
<gene>
    <name evidence="18" type="primary">SKP2</name>
</gene>
<evidence type="ECO:0000256" key="6">
    <source>
        <dbReference type="ARBA" id="ARBA00022614"/>
    </source>
</evidence>
<evidence type="ECO:0000256" key="10">
    <source>
        <dbReference type="ARBA" id="ARBA00022990"/>
    </source>
</evidence>
<comment type="subcellular location">
    <subcellularLocation>
        <location evidence="2">Cytoplasm</location>
    </subcellularLocation>
    <subcellularLocation>
        <location evidence="1">Nucleus</location>
    </subcellularLocation>
</comment>
<keyword evidence="7" id="KW-0677">Repeat</keyword>
<dbReference type="Proteomes" id="UP000694569">
    <property type="component" value="Unplaced"/>
</dbReference>
<dbReference type="InterPro" id="IPR036047">
    <property type="entry name" value="F-box-like_dom_sf"/>
</dbReference>
<reference evidence="18" key="1">
    <citation type="submission" date="2025-08" db="UniProtKB">
        <authorList>
            <consortium name="Ensembl"/>
        </authorList>
    </citation>
    <scope>IDENTIFICATION</scope>
</reference>
<name>A0A8C5LJ32_9ANUR</name>
<keyword evidence="10" id="KW-0007">Acetylation</keyword>
<feature type="compositionally biased region" description="Polar residues" evidence="16">
    <location>
        <begin position="9"/>
        <end position="26"/>
    </location>
</feature>
<dbReference type="GO" id="GO:0000082">
    <property type="term" value="P:G1/S transition of mitotic cell cycle"/>
    <property type="evidence" value="ECO:0007669"/>
    <property type="project" value="UniProtKB-ARBA"/>
</dbReference>
<protein>
    <recommendedName>
        <fullName evidence="13">S-phase kinase-associated protein 2</fullName>
    </recommendedName>
    <alternativeName>
        <fullName evidence="15">Cyclin-A/CDK2-associated protein p45</fullName>
    </alternativeName>
    <alternativeName>
        <fullName evidence="14">F-box protein Skp2</fullName>
    </alternativeName>
</protein>
<evidence type="ECO:0000313" key="18">
    <source>
        <dbReference type="Ensembl" id="ENSLLEP00000000260.1"/>
    </source>
</evidence>
<keyword evidence="4" id="KW-0963">Cytoplasm</keyword>
<keyword evidence="9" id="KW-0832">Ubl conjugation</keyword>
<dbReference type="PROSITE" id="PS50181">
    <property type="entry name" value="FBOX"/>
    <property type="match status" value="1"/>
</dbReference>
<evidence type="ECO:0000256" key="3">
    <source>
        <dbReference type="ARBA" id="ARBA00004906"/>
    </source>
</evidence>
<dbReference type="SMART" id="SM00256">
    <property type="entry name" value="FBOX"/>
    <property type="match status" value="1"/>
</dbReference>
<evidence type="ECO:0000256" key="13">
    <source>
        <dbReference type="ARBA" id="ARBA00071634"/>
    </source>
</evidence>
<dbReference type="AlphaFoldDB" id="A0A8C5LJ32"/>
<evidence type="ECO:0000256" key="14">
    <source>
        <dbReference type="ARBA" id="ARBA00077776"/>
    </source>
</evidence>
<evidence type="ECO:0000256" key="16">
    <source>
        <dbReference type="SAM" id="MobiDB-lite"/>
    </source>
</evidence>
<evidence type="ECO:0000256" key="11">
    <source>
        <dbReference type="ARBA" id="ARBA00023242"/>
    </source>
</evidence>
<proteinExistence type="predicted"/>
<dbReference type="PANTHER" id="PTHR38926:SF72">
    <property type="entry name" value="IM:7136021-RELATED"/>
    <property type="match status" value="1"/>
</dbReference>
<dbReference type="FunFam" id="3.80.10.10:FF:000105">
    <property type="entry name" value="S-phase kinase-associated protein 2"/>
    <property type="match status" value="1"/>
</dbReference>
<keyword evidence="6" id="KW-0433">Leucine-rich repeat</keyword>
<dbReference type="SMART" id="SM00367">
    <property type="entry name" value="LRR_CC"/>
    <property type="match status" value="5"/>
</dbReference>
<sequence>MERRPLQPIPTSSRSGPNINWSWASRRNTDLMSGMGVSPMEKDPQDIENTPQEQVKKLTPPAKREAPKEKDDKFVLARRPRFSMNKKSATSMSWHLIPDELLLNAFSYLHLTDLLRVSRVCKKWYRLSLDESLWYSLDMCGSHVADGVLGKLLPCGVVVFRCPRTSIGEPMFKDVRSIRLQHVDLSNCSLSTDSLQSILSRCYKLQNLTLEGVKISDDVMRSLAQNPDLFRLNLSGCSGFSPYTLATLLKNCTKLKGFNLSWCYFTADHVQATIQNLPSSLTELNLCGYRQHVALQDVETIVTRCPNLIILDLSDSILLTADCFTALKRLHHLQDLGLSRCYQLTTAEILDFGKTSNLKALMVFGLVTDDAFQLLTEALPHIMINSTTFTTVARPTPGPNKSSRDIWGIKCKLTRQCTEALCTAHDSQP</sequence>
<keyword evidence="5" id="KW-0597">Phosphoprotein</keyword>
<dbReference type="Gene3D" id="3.80.10.10">
    <property type="entry name" value="Ribonuclease Inhibitor"/>
    <property type="match status" value="1"/>
</dbReference>
<dbReference type="InterPro" id="IPR006553">
    <property type="entry name" value="Leu-rich_rpt_Cys-con_subtyp"/>
</dbReference>
<comment type="function">
    <text evidence="12">Substrate recognition component of a SCF (SKP1-CUL1-F-box protein) E3 ubiquitin-protein ligase complex which mediates the ubiquitination and subsequent proteasomal degradation of target proteins involved in cell cycle progression, signal transduction and transcription. Specifically recognizes phosphorylated CDKN1B/p27kip and is involved in regulation of G1/S transition. Degradation of CDKN1B/p27kip also requires CKS1. Recognizes target proteins ORC1, CDT1, RBL2, KMT2A/MLL1, CDK9, RAG2, NBN, FOXO1, UBP43, YTHDF2, and probably MYC, TOB1 and TAL1. Degradation of TAL1 also requires STUB1. Recognizes CDKN1A in association with CCNE1 or CCNE2 and CDK2. Promotes ubiquitination and destruction of CDH1 in a CK1-dependent manner, thereby regulating cell migration. Following phosphorylation in response to DNA damage, mediates 'Lys-63'-linked ubiquitination of NBN, promoting ATM recruitment to DNA damage sites and DNA repair via homologous recombination.</text>
</comment>
<reference evidence="18" key="2">
    <citation type="submission" date="2025-09" db="UniProtKB">
        <authorList>
            <consortium name="Ensembl"/>
        </authorList>
    </citation>
    <scope>IDENTIFICATION</scope>
</reference>
<dbReference type="GO" id="GO:0140767">
    <property type="term" value="F:enzyme-substrate adaptor activity"/>
    <property type="evidence" value="ECO:0007669"/>
    <property type="project" value="UniProtKB-ARBA"/>
</dbReference>
<dbReference type="SUPFAM" id="SSF52047">
    <property type="entry name" value="RNI-like"/>
    <property type="match status" value="1"/>
</dbReference>
<dbReference type="GO" id="GO:0070534">
    <property type="term" value="P:protein K63-linked ubiquitination"/>
    <property type="evidence" value="ECO:0007669"/>
    <property type="project" value="UniProtKB-ARBA"/>
</dbReference>
<organism evidence="18 19">
    <name type="scientific">Leptobrachium leishanense</name>
    <name type="common">Leishan spiny toad</name>
    <dbReference type="NCBI Taxonomy" id="445787"/>
    <lineage>
        <taxon>Eukaryota</taxon>
        <taxon>Metazoa</taxon>
        <taxon>Chordata</taxon>
        <taxon>Craniata</taxon>
        <taxon>Vertebrata</taxon>
        <taxon>Euteleostomi</taxon>
        <taxon>Amphibia</taxon>
        <taxon>Batrachia</taxon>
        <taxon>Anura</taxon>
        <taxon>Pelobatoidea</taxon>
        <taxon>Megophryidae</taxon>
        <taxon>Leptobrachium</taxon>
    </lineage>
</organism>
<dbReference type="GeneTree" id="ENSGT00390000007918"/>
<dbReference type="PANTHER" id="PTHR38926">
    <property type="entry name" value="F-BOX DOMAIN CONTAINING PROTEIN, EXPRESSED"/>
    <property type="match status" value="1"/>
</dbReference>
<evidence type="ECO:0000313" key="19">
    <source>
        <dbReference type="Proteomes" id="UP000694569"/>
    </source>
</evidence>
<dbReference type="InterPro" id="IPR001810">
    <property type="entry name" value="F-box_dom"/>
</dbReference>
<evidence type="ECO:0000256" key="15">
    <source>
        <dbReference type="ARBA" id="ARBA00081589"/>
    </source>
</evidence>
<accession>A0A8C5LJ32</accession>
<evidence type="ECO:0000256" key="8">
    <source>
        <dbReference type="ARBA" id="ARBA00022786"/>
    </source>
</evidence>
<dbReference type="InterPro" id="IPR032675">
    <property type="entry name" value="LRR_dom_sf"/>
</dbReference>
<dbReference type="GO" id="GO:0005634">
    <property type="term" value="C:nucleus"/>
    <property type="evidence" value="ECO:0007669"/>
    <property type="project" value="UniProtKB-SubCell"/>
</dbReference>
<evidence type="ECO:0000256" key="7">
    <source>
        <dbReference type="ARBA" id="ARBA00022737"/>
    </source>
</evidence>
<keyword evidence="11" id="KW-0539">Nucleus</keyword>
<evidence type="ECO:0000256" key="2">
    <source>
        <dbReference type="ARBA" id="ARBA00004496"/>
    </source>
</evidence>
<evidence type="ECO:0000259" key="17">
    <source>
        <dbReference type="PROSITE" id="PS50181"/>
    </source>
</evidence>
<dbReference type="GO" id="GO:1905168">
    <property type="term" value="P:positive regulation of double-strand break repair via homologous recombination"/>
    <property type="evidence" value="ECO:0007669"/>
    <property type="project" value="UniProtKB-ARBA"/>
</dbReference>
<dbReference type="Ensembl" id="ENSLLET00000000277.1">
    <property type="protein sequence ID" value="ENSLLEP00000000260.1"/>
    <property type="gene ID" value="ENSLLEG00000000176.1"/>
</dbReference>
<evidence type="ECO:0000256" key="4">
    <source>
        <dbReference type="ARBA" id="ARBA00022490"/>
    </source>
</evidence>
<dbReference type="CDD" id="cd22114">
    <property type="entry name" value="F-box_FBXL1"/>
    <property type="match status" value="1"/>
</dbReference>
<keyword evidence="8" id="KW-0833">Ubl conjugation pathway</keyword>
<dbReference type="SUPFAM" id="SSF81383">
    <property type="entry name" value="F-box domain"/>
    <property type="match status" value="1"/>
</dbReference>
<feature type="compositionally biased region" description="Basic and acidic residues" evidence="16">
    <location>
        <begin position="62"/>
        <end position="71"/>
    </location>
</feature>
<dbReference type="GO" id="GO:0005737">
    <property type="term" value="C:cytoplasm"/>
    <property type="evidence" value="ECO:0007669"/>
    <property type="project" value="UniProtKB-SubCell"/>
</dbReference>
<evidence type="ECO:0000256" key="9">
    <source>
        <dbReference type="ARBA" id="ARBA00022843"/>
    </source>
</evidence>
<evidence type="ECO:0000256" key="5">
    <source>
        <dbReference type="ARBA" id="ARBA00022553"/>
    </source>
</evidence>
<feature type="region of interest" description="Disordered" evidence="16">
    <location>
        <begin position="1"/>
        <end position="71"/>
    </location>
</feature>
<dbReference type="Pfam" id="PF12937">
    <property type="entry name" value="F-box-like"/>
    <property type="match status" value="1"/>
</dbReference>
<keyword evidence="19" id="KW-1185">Reference proteome</keyword>
<feature type="domain" description="F-box" evidence="17">
    <location>
        <begin position="91"/>
        <end position="137"/>
    </location>
</feature>
<evidence type="ECO:0000256" key="12">
    <source>
        <dbReference type="ARBA" id="ARBA00056227"/>
    </source>
</evidence>
<comment type="pathway">
    <text evidence="3">Protein modification; protein ubiquitination.</text>
</comment>
<evidence type="ECO:0000256" key="1">
    <source>
        <dbReference type="ARBA" id="ARBA00004123"/>
    </source>
</evidence>
<dbReference type="GO" id="GO:0019005">
    <property type="term" value="C:SCF ubiquitin ligase complex"/>
    <property type="evidence" value="ECO:0007669"/>
    <property type="project" value="UniProtKB-ARBA"/>
</dbReference>